<dbReference type="PANTHER" id="PTHR47245">
    <property type="entry name" value="PEPTIDYLPROLYL ISOMERASE"/>
    <property type="match status" value="1"/>
</dbReference>
<reference evidence="8 9" key="1">
    <citation type="journal article" date="2017" name="ISME J.">
        <title>Energy and carbon metabolisms in a deep terrestrial subsurface fluid microbial community.</title>
        <authorList>
            <person name="Momper L."/>
            <person name="Jungbluth S.P."/>
            <person name="Lee M.D."/>
            <person name="Amend J.P."/>
        </authorList>
    </citation>
    <scope>NUCLEOTIDE SEQUENCE [LARGE SCALE GENOMIC DNA]</scope>
    <source>
        <strain evidence="8">SURF_17</strain>
    </source>
</reference>
<sequence>MKSAICLLCLLILLTLWGCGLIIEEGREVLAEVGGDPIRLNDLMLRIRELPFEQRARTNDPNDSTRLQARRAVLQAMVVEHLLEREAVARGIVVPDEEVEALLEEREEQNTATNGVKETVPDATTGHAHTHHGGEGHSRQEIEKTRRRLLIDKLLKQQLSEDALRKYYDEHPELFRFSPPLVSCELLVVDSSDKRALDQVHRKTKEEGMTLGAALASLKDKPRIIFAGVTPPASLAQIAPSMREKIEMIEVGQVSDPFFLHAEGKDQYAVARLVDRIEKAPFENVAQQIQGRLYDEFIDALKQRYTVVYHEDKLNYRVGH</sequence>
<comment type="caution">
    <text evidence="8">The sequence shown here is derived from an EMBL/GenBank/DDBJ whole genome shotgun (WGS) entry which is preliminary data.</text>
</comment>
<dbReference type="Gene3D" id="1.10.4030.10">
    <property type="entry name" value="Porin chaperone SurA, peptide-binding domain"/>
    <property type="match status" value="1"/>
</dbReference>
<protein>
    <recommendedName>
        <fullName evidence="2">peptidylprolyl isomerase</fullName>
        <ecNumber evidence="2">5.2.1.8</ecNumber>
    </recommendedName>
</protein>
<keyword evidence="5 8" id="KW-0413">Isomerase</keyword>
<proteinExistence type="predicted"/>
<dbReference type="Pfam" id="PF13624">
    <property type="entry name" value="SurA_N_3"/>
    <property type="match status" value="1"/>
</dbReference>
<evidence type="ECO:0000256" key="4">
    <source>
        <dbReference type="ARBA" id="ARBA00023110"/>
    </source>
</evidence>
<evidence type="ECO:0000256" key="3">
    <source>
        <dbReference type="ARBA" id="ARBA00022729"/>
    </source>
</evidence>
<evidence type="ECO:0000313" key="9">
    <source>
        <dbReference type="Proteomes" id="UP000285961"/>
    </source>
</evidence>
<keyword evidence="4" id="KW-0697">Rotamase</keyword>
<dbReference type="PANTHER" id="PTHR47245:SF1">
    <property type="entry name" value="FOLDASE PROTEIN PRSA"/>
    <property type="match status" value="1"/>
</dbReference>
<feature type="compositionally biased region" description="Basic and acidic residues" evidence="6">
    <location>
        <begin position="132"/>
        <end position="143"/>
    </location>
</feature>
<keyword evidence="3" id="KW-0732">Signal</keyword>
<dbReference type="InterPro" id="IPR027304">
    <property type="entry name" value="Trigger_fact/SurA_dom_sf"/>
</dbReference>
<dbReference type="Gene3D" id="3.10.50.40">
    <property type="match status" value="1"/>
</dbReference>
<feature type="region of interest" description="Disordered" evidence="6">
    <location>
        <begin position="105"/>
        <end position="143"/>
    </location>
</feature>
<gene>
    <name evidence="8" type="ORF">C4532_08940</name>
</gene>
<dbReference type="SUPFAM" id="SSF109998">
    <property type="entry name" value="Triger factor/SurA peptide-binding domain-like"/>
    <property type="match status" value="1"/>
</dbReference>
<dbReference type="GO" id="GO:0003755">
    <property type="term" value="F:peptidyl-prolyl cis-trans isomerase activity"/>
    <property type="evidence" value="ECO:0007669"/>
    <property type="project" value="UniProtKB-KW"/>
</dbReference>
<organism evidence="8 9">
    <name type="scientific">Candidatus Abyssobacteria bacterium SURF_17</name>
    <dbReference type="NCBI Taxonomy" id="2093361"/>
    <lineage>
        <taxon>Bacteria</taxon>
        <taxon>Pseudomonadati</taxon>
        <taxon>Candidatus Hydrogenedentota</taxon>
        <taxon>Candidatus Abyssobacteria</taxon>
    </lineage>
</organism>
<evidence type="ECO:0000256" key="5">
    <source>
        <dbReference type="ARBA" id="ARBA00023235"/>
    </source>
</evidence>
<accession>A0A419EZE3</accession>
<dbReference type="Pfam" id="PF13145">
    <property type="entry name" value="Rotamase_2"/>
    <property type="match status" value="1"/>
</dbReference>
<comment type="catalytic activity">
    <reaction evidence="1">
        <text>[protein]-peptidylproline (omega=180) = [protein]-peptidylproline (omega=0)</text>
        <dbReference type="Rhea" id="RHEA:16237"/>
        <dbReference type="Rhea" id="RHEA-COMP:10747"/>
        <dbReference type="Rhea" id="RHEA-COMP:10748"/>
        <dbReference type="ChEBI" id="CHEBI:83833"/>
        <dbReference type="ChEBI" id="CHEBI:83834"/>
        <dbReference type="EC" id="5.2.1.8"/>
    </reaction>
</comment>
<evidence type="ECO:0000256" key="6">
    <source>
        <dbReference type="SAM" id="MobiDB-lite"/>
    </source>
</evidence>
<evidence type="ECO:0000256" key="2">
    <source>
        <dbReference type="ARBA" id="ARBA00013194"/>
    </source>
</evidence>
<dbReference type="EC" id="5.2.1.8" evidence="2"/>
<evidence type="ECO:0000259" key="7">
    <source>
        <dbReference type="Pfam" id="PF13145"/>
    </source>
</evidence>
<dbReference type="Proteomes" id="UP000285961">
    <property type="component" value="Unassembled WGS sequence"/>
</dbReference>
<dbReference type="InterPro" id="IPR046357">
    <property type="entry name" value="PPIase_dom_sf"/>
</dbReference>
<feature type="domain" description="PpiC" evidence="7">
    <location>
        <begin position="160"/>
        <end position="285"/>
    </location>
</feature>
<dbReference type="AlphaFoldDB" id="A0A419EZE3"/>
<dbReference type="InterPro" id="IPR000297">
    <property type="entry name" value="PPIase_PpiC"/>
</dbReference>
<dbReference type="EMBL" id="QZKI01000065">
    <property type="protein sequence ID" value="RJP70795.1"/>
    <property type="molecule type" value="Genomic_DNA"/>
</dbReference>
<name>A0A419EZE3_9BACT</name>
<evidence type="ECO:0000256" key="1">
    <source>
        <dbReference type="ARBA" id="ARBA00000971"/>
    </source>
</evidence>
<evidence type="ECO:0000313" key="8">
    <source>
        <dbReference type="EMBL" id="RJP70795.1"/>
    </source>
</evidence>
<dbReference type="InterPro" id="IPR050245">
    <property type="entry name" value="PrsA_foldase"/>
</dbReference>